<dbReference type="Gene3D" id="2.160.20.10">
    <property type="entry name" value="Single-stranded right-handed beta-helix, Pectin lyase-like"/>
    <property type="match status" value="1"/>
</dbReference>
<dbReference type="InterPro" id="IPR011050">
    <property type="entry name" value="Pectin_lyase_fold/virulence"/>
</dbReference>
<gene>
    <name evidence="3" type="ORF">ALNOE001_20130</name>
</gene>
<comment type="caution">
    <text evidence="3">The sequence shown here is derived from an EMBL/GenBank/DDBJ whole genome shotgun (WGS) entry which is preliminary data.</text>
</comment>
<dbReference type="InterPro" id="IPR011459">
    <property type="entry name" value="DUF1565"/>
</dbReference>
<dbReference type="InterPro" id="IPR012334">
    <property type="entry name" value="Pectin_lyas_fold"/>
</dbReference>
<sequence>MSVSAQKNIIDYNNKFSINTNFNKISSNKPESNNGIFVKAGFEKNSSKDSASDKTSSNDINSNDISSNKNNVDQDSSNNTNSNQTSSKNKISNKINSNNIVIQGSPNSLDHVYVSTTGNDNNIDDSWPRSLKTIKAALLVVRDGGTIYIANGTYSFIDGTLSAIAITKSVTIMGIILMVW</sequence>
<feature type="domain" description="DUF1565" evidence="2">
    <location>
        <begin position="117"/>
        <end position="174"/>
    </location>
</feature>
<dbReference type="AlphaFoldDB" id="A0A366M8X7"/>
<evidence type="ECO:0000313" key="3">
    <source>
        <dbReference type="EMBL" id="RBQ22283.1"/>
    </source>
</evidence>
<evidence type="ECO:0000259" key="2">
    <source>
        <dbReference type="Pfam" id="PF07602"/>
    </source>
</evidence>
<keyword evidence="4" id="KW-1185">Reference proteome</keyword>
<accession>A0A366M8X7</accession>
<evidence type="ECO:0000256" key="1">
    <source>
        <dbReference type="SAM" id="MobiDB-lite"/>
    </source>
</evidence>
<feature type="region of interest" description="Disordered" evidence="1">
    <location>
        <begin position="44"/>
        <end position="92"/>
    </location>
</feature>
<dbReference type="EMBL" id="NIZT01000070">
    <property type="protein sequence ID" value="RBQ22283.1"/>
    <property type="molecule type" value="Genomic_DNA"/>
</dbReference>
<name>A0A366M8X7_9EURY</name>
<dbReference type="Proteomes" id="UP000253099">
    <property type="component" value="Unassembled WGS sequence"/>
</dbReference>
<dbReference type="SUPFAM" id="SSF51126">
    <property type="entry name" value="Pectin lyase-like"/>
    <property type="match status" value="1"/>
</dbReference>
<evidence type="ECO:0000313" key="4">
    <source>
        <dbReference type="Proteomes" id="UP000253099"/>
    </source>
</evidence>
<organism evidence="3 4">
    <name type="scientific">Candidatus Methanobinarius endosymbioticus</name>
    <dbReference type="NCBI Taxonomy" id="2006182"/>
    <lineage>
        <taxon>Archaea</taxon>
        <taxon>Methanobacteriati</taxon>
        <taxon>Methanobacteriota</taxon>
        <taxon>Methanomada group</taxon>
        <taxon>Methanobacteria</taxon>
        <taxon>Methanobacteriales</taxon>
        <taxon>Methanobacteriaceae</taxon>
        <taxon>Candidatus Methanobinarius</taxon>
    </lineage>
</organism>
<proteinExistence type="predicted"/>
<protein>
    <recommendedName>
        <fullName evidence="2">DUF1565 domain-containing protein</fullName>
    </recommendedName>
</protein>
<reference evidence="3 4" key="1">
    <citation type="submission" date="2018-06" db="EMBL/GenBank/DDBJ databases">
        <title>Genomic insight into two independent archaeal endosymbiosis events.</title>
        <authorList>
            <person name="Lind A.E."/>
            <person name="Lewis W.H."/>
            <person name="Spang A."/>
            <person name="Guy L."/>
            <person name="Embley M.T."/>
            <person name="Ettema T.J.G."/>
        </authorList>
    </citation>
    <scope>NUCLEOTIDE SEQUENCE [LARGE SCALE GENOMIC DNA]</scope>
    <source>
        <strain evidence="3">NOE</strain>
    </source>
</reference>
<feature type="compositionally biased region" description="Low complexity" evidence="1">
    <location>
        <begin position="53"/>
        <end position="92"/>
    </location>
</feature>
<dbReference type="Pfam" id="PF07602">
    <property type="entry name" value="DUF1565"/>
    <property type="match status" value="1"/>
</dbReference>